<dbReference type="Proteomes" id="UP000307756">
    <property type="component" value="Unassembled WGS sequence"/>
</dbReference>
<proteinExistence type="predicted"/>
<feature type="transmembrane region" description="Helical" evidence="1">
    <location>
        <begin position="67"/>
        <end position="88"/>
    </location>
</feature>
<evidence type="ECO:0000313" key="3">
    <source>
        <dbReference type="Proteomes" id="UP000307756"/>
    </source>
</evidence>
<keyword evidence="1" id="KW-1133">Transmembrane helix</keyword>
<dbReference type="AlphaFoldDB" id="A0A4U1CZX2"/>
<dbReference type="NCBIfam" id="TIGR04104">
    <property type="entry name" value="cxxc_20_cxxc"/>
    <property type="match status" value="1"/>
</dbReference>
<dbReference type="EMBL" id="SWBM01000005">
    <property type="protein sequence ID" value="TKC15411.1"/>
    <property type="molecule type" value="Genomic_DNA"/>
</dbReference>
<protein>
    <submittedName>
        <fullName evidence="2">Uncharacterized protein</fullName>
    </submittedName>
</protein>
<keyword evidence="3" id="KW-1185">Reference proteome</keyword>
<sequence length="118" mass="13726">MQKYKSCNAKFSWASIYKSFWLGYRPIVCSQCRVEHQITLWGRLIFVFLTIVPMLLFGNFFSPFNDVFVTIAILLFGSFFTISSRIQINSSSVILQLKNMQCEFFGQSRKKNCIIILA</sequence>
<evidence type="ECO:0000256" key="1">
    <source>
        <dbReference type="SAM" id="Phobius"/>
    </source>
</evidence>
<comment type="caution">
    <text evidence="2">The sequence shown here is derived from an EMBL/GenBank/DDBJ whole genome shotgun (WGS) entry which is preliminary data.</text>
</comment>
<accession>A0A4U1CZX2</accession>
<organism evidence="2 3">
    <name type="scientific">Robertmurraya kyonggiensis</name>
    <dbReference type="NCBI Taxonomy" id="1037680"/>
    <lineage>
        <taxon>Bacteria</taxon>
        <taxon>Bacillati</taxon>
        <taxon>Bacillota</taxon>
        <taxon>Bacilli</taxon>
        <taxon>Bacillales</taxon>
        <taxon>Bacillaceae</taxon>
        <taxon>Robertmurraya</taxon>
    </lineage>
</organism>
<dbReference type="OrthoDB" id="2970506at2"/>
<dbReference type="InterPro" id="IPR026369">
    <property type="entry name" value="CxxC_20_CxxC"/>
</dbReference>
<reference evidence="2 3" key="1">
    <citation type="journal article" date="2011" name="J. Microbiol.">
        <title>Bacillus kyonggiensis sp. nov., isolated from soil of a lettuce field.</title>
        <authorList>
            <person name="Dong K."/>
            <person name="Lee S."/>
        </authorList>
    </citation>
    <scope>NUCLEOTIDE SEQUENCE [LARGE SCALE GENOMIC DNA]</scope>
    <source>
        <strain evidence="2 3">NB22</strain>
    </source>
</reference>
<keyword evidence="1" id="KW-0472">Membrane</keyword>
<evidence type="ECO:0000313" key="2">
    <source>
        <dbReference type="EMBL" id="TKC15411.1"/>
    </source>
</evidence>
<name>A0A4U1CZX2_9BACI</name>
<gene>
    <name evidence="2" type="ORF">FA727_18480</name>
</gene>
<feature type="transmembrane region" description="Helical" evidence="1">
    <location>
        <begin position="40"/>
        <end position="61"/>
    </location>
</feature>
<dbReference type="RefSeq" id="WP_136833018.1">
    <property type="nucleotide sequence ID" value="NZ_SWBM01000005.1"/>
</dbReference>
<keyword evidence="1" id="KW-0812">Transmembrane</keyword>